<feature type="region of interest" description="Disordered" evidence="20">
    <location>
        <begin position="488"/>
        <end position="531"/>
    </location>
</feature>
<name>A0AB34GZG9_ESCRO</name>
<dbReference type="Gene3D" id="3.90.70.10">
    <property type="entry name" value="Cysteine proteinases"/>
    <property type="match status" value="2"/>
</dbReference>
<evidence type="ECO:0000256" key="3">
    <source>
        <dbReference type="ARBA" id="ARBA00004496"/>
    </source>
</evidence>
<dbReference type="InterPro" id="IPR018200">
    <property type="entry name" value="USP_CS"/>
</dbReference>
<evidence type="ECO:0000256" key="20">
    <source>
        <dbReference type="SAM" id="MobiDB-lite"/>
    </source>
</evidence>
<keyword evidence="15" id="KW-0539">Nucleus</keyword>
<dbReference type="GO" id="GO:0016579">
    <property type="term" value="P:protein deubiquitination"/>
    <property type="evidence" value="ECO:0007669"/>
    <property type="project" value="InterPro"/>
</dbReference>
<dbReference type="InterPro" id="IPR028889">
    <property type="entry name" value="USP"/>
</dbReference>
<dbReference type="GO" id="GO:0006508">
    <property type="term" value="P:proteolysis"/>
    <property type="evidence" value="ECO:0007669"/>
    <property type="project" value="UniProtKB-KW"/>
</dbReference>
<evidence type="ECO:0000256" key="11">
    <source>
        <dbReference type="ARBA" id="ARBA00022801"/>
    </source>
</evidence>
<evidence type="ECO:0000256" key="17">
    <source>
        <dbReference type="ARBA" id="ARBA00029887"/>
    </source>
</evidence>
<evidence type="ECO:0000256" key="16">
    <source>
        <dbReference type="ARBA" id="ARBA00029884"/>
    </source>
</evidence>
<dbReference type="GO" id="GO:0004843">
    <property type="term" value="F:cysteine-type deubiquitinase activity"/>
    <property type="evidence" value="ECO:0007669"/>
    <property type="project" value="UniProtKB-EC"/>
</dbReference>
<gene>
    <name evidence="22" type="ORF">J1605_006857</name>
</gene>
<keyword evidence="9" id="KW-0227">DNA damage</keyword>
<feature type="region of interest" description="Disordered" evidence="20">
    <location>
        <begin position="156"/>
        <end position="184"/>
    </location>
</feature>
<dbReference type="GO" id="GO:0005829">
    <property type="term" value="C:cytosol"/>
    <property type="evidence" value="ECO:0007669"/>
    <property type="project" value="TreeGrafter"/>
</dbReference>
<dbReference type="GO" id="GO:0006281">
    <property type="term" value="P:DNA repair"/>
    <property type="evidence" value="ECO:0007669"/>
    <property type="project" value="UniProtKB-KW"/>
</dbReference>
<evidence type="ECO:0000259" key="21">
    <source>
        <dbReference type="PROSITE" id="PS50235"/>
    </source>
</evidence>
<organism evidence="22 23">
    <name type="scientific">Eschrichtius robustus</name>
    <name type="common">California gray whale</name>
    <name type="synonym">Eschrichtius gibbosus</name>
    <dbReference type="NCBI Taxonomy" id="9764"/>
    <lineage>
        <taxon>Eukaryota</taxon>
        <taxon>Metazoa</taxon>
        <taxon>Chordata</taxon>
        <taxon>Craniata</taxon>
        <taxon>Vertebrata</taxon>
        <taxon>Euteleostomi</taxon>
        <taxon>Mammalia</taxon>
        <taxon>Eutheria</taxon>
        <taxon>Laurasiatheria</taxon>
        <taxon>Artiodactyla</taxon>
        <taxon>Whippomorpha</taxon>
        <taxon>Cetacea</taxon>
        <taxon>Mysticeti</taxon>
        <taxon>Eschrichtiidae</taxon>
        <taxon>Eschrichtius</taxon>
    </lineage>
</organism>
<feature type="region of interest" description="Disordered" evidence="20">
    <location>
        <begin position="68"/>
        <end position="100"/>
    </location>
</feature>
<dbReference type="SUPFAM" id="SSF54001">
    <property type="entry name" value="Cysteine proteinases"/>
    <property type="match status" value="1"/>
</dbReference>
<keyword evidence="11" id="KW-0378">Hydrolase</keyword>
<evidence type="ECO:0000256" key="7">
    <source>
        <dbReference type="ARBA" id="ARBA00022490"/>
    </source>
</evidence>
<evidence type="ECO:0000256" key="14">
    <source>
        <dbReference type="ARBA" id="ARBA00023204"/>
    </source>
</evidence>
<evidence type="ECO:0000313" key="22">
    <source>
        <dbReference type="EMBL" id="KAJ8785897.1"/>
    </source>
</evidence>
<dbReference type="PANTHER" id="PTHR24006:SF687">
    <property type="entry name" value="UBIQUITIN CARBOXYL-TERMINAL HYDROLASE 10"/>
    <property type="match status" value="1"/>
</dbReference>
<evidence type="ECO:0000256" key="8">
    <source>
        <dbReference type="ARBA" id="ARBA00022670"/>
    </source>
</evidence>
<accession>A0AB34GZG9</accession>
<dbReference type="PROSITE" id="PS00972">
    <property type="entry name" value="USP_1"/>
    <property type="match status" value="1"/>
</dbReference>
<feature type="compositionally biased region" description="Basic and acidic residues" evidence="20">
    <location>
        <begin position="237"/>
        <end position="246"/>
    </location>
</feature>
<dbReference type="GO" id="GO:0006914">
    <property type="term" value="P:autophagy"/>
    <property type="evidence" value="ECO:0007669"/>
    <property type="project" value="UniProtKB-KW"/>
</dbReference>
<comment type="similarity">
    <text evidence="4">Belongs to the peptidase C19 family. USP10 subfamily.</text>
</comment>
<proteinExistence type="inferred from homology"/>
<evidence type="ECO:0000256" key="10">
    <source>
        <dbReference type="ARBA" id="ARBA00022786"/>
    </source>
</evidence>
<comment type="catalytic activity">
    <reaction evidence="1">
        <text>Thiol-dependent hydrolysis of ester, thioester, amide, peptide and isopeptide bonds formed by the C-terminal Gly of ubiquitin (a 76-residue protein attached to proteins as an intracellular targeting signal).</text>
        <dbReference type="EC" id="3.4.19.12"/>
    </reaction>
</comment>
<feature type="compositionally biased region" description="Low complexity" evidence="20">
    <location>
        <begin position="256"/>
        <end position="272"/>
    </location>
</feature>
<sequence>MYEAIDFLRTVEQFCVARRPLLSYPMDRTIPNDIDKEVNYSSADCQYPGSALALDGSSNVEAEVLENDGVSGGLGQRERKKKKKRPPGYYSYLKDGGEGGPSTEALVNGHAGPAVPNSVGIEDVDSMGDVPPVGTPRTWGSPQDTTDFVSDAVPAGSFPGALDSGARTAGQPEGCPGANLEPSRLPAEASRDTLLRTAVAQPAVGTDTTENLGVTNGQILESLVEGTAANGVELHTVESSDSDPAKAESGPPPADAPASAAAAAPAGQSQPAKSWASLFHDSKPSSSCSSSSPVVSMEAKYSPPATSSLVSEKQAEVKEGLVPVSEDPVAIKIAELLENVTLIHKPVSLQPRGLINKGNWCYINATLQALVACPPMYHLMKFIPLYSKVQRPCTSTPMIDSFVRLMNEFTNMPVPPKPRQALGDKIVRDIRPGAAFEPTYIYRLLTVIKSSLSEKGRQEDAEEYLGFILNGLHEEMLNLKKLLSPNNEKLTVSNGPRSHSVNEDEQEEPGEGSEDEWEQVGPRNKTSVTRQADFVQTPITGIFGGHIRSVVYQQSSKESATLQPFFTLQLDIQSDKIRTVQDALESLVARESVQGYTTKTKQEVEISRRVTLEKLPPVLVLHLKRFVYEKTGGCQKLIKNIEYPVDLEISKELLSPGVKNKNFKCHRTYRLFAGPAPSDSLFSPEVADDGLTPACWDLAGAPVTSEPQQNGLRAEPGSDQPTSLAHGGFGCPYKWESALTFRLFIAEISYQIVPLSPVVYHHGSSATGGHYTTDVFQIGLNGWLRIDDQTVKVINQYQVVKPAAERTAYLLYYRRVDLL</sequence>
<feature type="domain" description="USP" evidence="21">
    <location>
        <begin position="352"/>
        <end position="816"/>
    </location>
</feature>
<feature type="compositionally biased region" description="Acidic residues" evidence="20">
    <location>
        <begin position="503"/>
        <end position="518"/>
    </location>
</feature>
<keyword evidence="7" id="KW-0963">Cytoplasm</keyword>
<keyword evidence="14" id="KW-0234">DNA repair</keyword>
<evidence type="ECO:0000256" key="1">
    <source>
        <dbReference type="ARBA" id="ARBA00000707"/>
    </source>
</evidence>
<dbReference type="PANTHER" id="PTHR24006">
    <property type="entry name" value="UBIQUITIN CARBOXYL-TERMINAL HYDROLASE"/>
    <property type="match status" value="1"/>
</dbReference>
<comment type="caution">
    <text evidence="22">The sequence shown here is derived from an EMBL/GenBank/DDBJ whole genome shotgun (WGS) entry which is preliminary data.</text>
</comment>
<dbReference type="EC" id="3.4.19.12" evidence="5"/>
<dbReference type="CDD" id="cd02257">
    <property type="entry name" value="Peptidase_C19"/>
    <property type="match status" value="1"/>
</dbReference>
<keyword evidence="12" id="KW-0788">Thiol protease</keyword>
<evidence type="ECO:0000313" key="23">
    <source>
        <dbReference type="Proteomes" id="UP001159641"/>
    </source>
</evidence>
<evidence type="ECO:0000256" key="19">
    <source>
        <dbReference type="ARBA" id="ARBA00063891"/>
    </source>
</evidence>
<evidence type="ECO:0000256" key="6">
    <source>
        <dbReference type="ARBA" id="ARBA00014599"/>
    </source>
</evidence>
<reference evidence="22 23" key="1">
    <citation type="submission" date="2022-11" db="EMBL/GenBank/DDBJ databases">
        <title>Whole genome sequence of Eschrichtius robustus ER-17-0199.</title>
        <authorList>
            <person name="Bruniche-Olsen A."/>
            <person name="Black A.N."/>
            <person name="Fields C.J."/>
            <person name="Walden K."/>
            <person name="Dewoody J.A."/>
        </authorList>
    </citation>
    <scope>NUCLEOTIDE SEQUENCE [LARGE SCALE GENOMIC DNA]</scope>
    <source>
        <strain evidence="22">ER-17-0199</strain>
        <tissue evidence="22">Blubber</tissue>
    </source>
</reference>
<evidence type="ECO:0000256" key="12">
    <source>
        <dbReference type="ARBA" id="ARBA00022807"/>
    </source>
</evidence>
<comment type="subunit">
    <text evidence="19">Found in a deubiquitination complex with TANK, USP10 and ZC3H12A; this complex inhibits genotoxic stress- or interleukin-1-beta (IL1B)-mediated NF-kappa-B activation by promoting IKBKG or TRAF6 deubiquitination. Interacts with IKBKG; this interaction increases in response to DNA damage. Interacts with TANK; this interaction increases in response to DNA damage. Interacts with TRAF6; this interaction increases in response to DNA damage. Interacts with ZC3H12A; this interaction increases in response to DNA damage. Interacts with G3BP1 (via NTF2 domain) and G3BP2 (via NTF2 domain); inhibiting stress granule formation.</text>
</comment>
<dbReference type="PROSITE" id="PS50235">
    <property type="entry name" value="USP_3"/>
    <property type="match status" value="1"/>
</dbReference>
<dbReference type="Pfam" id="PF00443">
    <property type="entry name" value="UCH"/>
    <property type="match status" value="1"/>
</dbReference>
<evidence type="ECO:0000256" key="2">
    <source>
        <dbReference type="ARBA" id="ARBA00004123"/>
    </source>
</evidence>
<dbReference type="EMBL" id="JAIQCJ010002005">
    <property type="protein sequence ID" value="KAJ8785897.1"/>
    <property type="molecule type" value="Genomic_DNA"/>
</dbReference>
<dbReference type="InterPro" id="IPR038765">
    <property type="entry name" value="Papain-like_cys_pep_sf"/>
</dbReference>
<keyword evidence="23" id="KW-1185">Reference proteome</keyword>
<feature type="compositionally biased region" description="Polar residues" evidence="20">
    <location>
        <begin position="488"/>
        <end position="499"/>
    </location>
</feature>
<keyword evidence="10" id="KW-0833">Ubl conjugation pathway</keyword>
<dbReference type="InterPro" id="IPR001394">
    <property type="entry name" value="Peptidase_C19_UCH"/>
</dbReference>
<keyword evidence="13" id="KW-0072">Autophagy</keyword>
<feature type="region of interest" description="Disordered" evidence="20">
    <location>
        <begin position="237"/>
        <end position="281"/>
    </location>
</feature>
<protein>
    <recommendedName>
        <fullName evidence="6">Ubiquitin carboxyl-terminal hydrolase 10</fullName>
        <ecNumber evidence="5">3.4.19.12</ecNumber>
    </recommendedName>
    <alternativeName>
        <fullName evidence="16">Deubiquitinating enzyme 10</fullName>
    </alternativeName>
    <alternativeName>
        <fullName evidence="17">Ubiquitin thioesterase 10</fullName>
    </alternativeName>
    <alternativeName>
        <fullName evidence="18">Ubiquitin-specific-processing protease 10</fullName>
    </alternativeName>
</protein>
<evidence type="ECO:0000256" key="5">
    <source>
        <dbReference type="ARBA" id="ARBA00012759"/>
    </source>
</evidence>
<dbReference type="GO" id="GO:0010506">
    <property type="term" value="P:regulation of autophagy"/>
    <property type="evidence" value="ECO:0007669"/>
    <property type="project" value="TreeGrafter"/>
</dbReference>
<dbReference type="GO" id="GO:0005634">
    <property type="term" value="C:nucleus"/>
    <property type="evidence" value="ECO:0007669"/>
    <property type="project" value="UniProtKB-SubCell"/>
</dbReference>
<dbReference type="Proteomes" id="UP001159641">
    <property type="component" value="Unassembled WGS sequence"/>
</dbReference>
<comment type="subcellular location">
    <subcellularLocation>
        <location evidence="3">Cytoplasm</location>
    </subcellularLocation>
    <subcellularLocation>
        <location evidence="2">Nucleus</location>
    </subcellularLocation>
</comment>
<dbReference type="GO" id="GO:0005769">
    <property type="term" value="C:early endosome"/>
    <property type="evidence" value="ECO:0007669"/>
    <property type="project" value="TreeGrafter"/>
</dbReference>
<evidence type="ECO:0000256" key="15">
    <source>
        <dbReference type="ARBA" id="ARBA00023242"/>
    </source>
</evidence>
<evidence type="ECO:0000256" key="4">
    <source>
        <dbReference type="ARBA" id="ARBA00005427"/>
    </source>
</evidence>
<dbReference type="FunFam" id="3.90.70.10:FF:000015">
    <property type="entry name" value="Ubiquitin specific peptidase 10"/>
    <property type="match status" value="1"/>
</dbReference>
<keyword evidence="8" id="KW-0645">Protease</keyword>
<evidence type="ECO:0000256" key="9">
    <source>
        <dbReference type="ARBA" id="ARBA00022763"/>
    </source>
</evidence>
<dbReference type="AlphaFoldDB" id="A0AB34GZG9"/>
<dbReference type="InterPro" id="IPR050164">
    <property type="entry name" value="Peptidase_C19"/>
</dbReference>
<evidence type="ECO:0000256" key="18">
    <source>
        <dbReference type="ARBA" id="ARBA00032091"/>
    </source>
</evidence>
<dbReference type="GO" id="GO:0030330">
    <property type="term" value="P:DNA damage response, signal transduction by p53 class mediator"/>
    <property type="evidence" value="ECO:0007669"/>
    <property type="project" value="TreeGrafter"/>
</dbReference>
<evidence type="ECO:0000256" key="13">
    <source>
        <dbReference type="ARBA" id="ARBA00023006"/>
    </source>
</evidence>